<dbReference type="NCBIfam" id="TIGR00229">
    <property type="entry name" value="sensory_box"/>
    <property type="match status" value="2"/>
</dbReference>
<dbReference type="SMART" id="SM00086">
    <property type="entry name" value="PAC"/>
    <property type="match status" value="3"/>
</dbReference>
<dbReference type="PANTHER" id="PTHR44757:SF2">
    <property type="entry name" value="BIOFILM ARCHITECTURE MAINTENANCE PROTEIN MBAA"/>
    <property type="match status" value="1"/>
</dbReference>
<dbReference type="Gene3D" id="3.30.450.20">
    <property type="entry name" value="PAS domain"/>
    <property type="match status" value="3"/>
</dbReference>
<gene>
    <name evidence="5" type="ORF">D6T69_00725</name>
</gene>
<dbReference type="InterPro" id="IPR001610">
    <property type="entry name" value="PAC"/>
</dbReference>
<dbReference type="AlphaFoldDB" id="A0A3S8R3D6"/>
<evidence type="ECO:0000259" key="3">
    <source>
        <dbReference type="PROSITE" id="PS50112"/>
    </source>
</evidence>
<evidence type="ECO:0000313" key="5">
    <source>
        <dbReference type="EMBL" id="AZJ34128.1"/>
    </source>
</evidence>
<dbReference type="CDD" id="cd00130">
    <property type="entry name" value="PAS"/>
    <property type="match status" value="2"/>
</dbReference>
<dbReference type="Pfam" id="PF08448">
    <property type="entry name" value="PAS_4"/>
    <property type="match status" value="1"/>
</dbReference>
<dbReference type="PROSITE" id="PS50112">
    <property type="entry name" value="PAS"/>
    <property type="match status" value="2"/>
</dbReference>
<keyword evidence="6" id="KW-1185">Reference proteome</keyword>
<dbReference type="InterPro" id="IPR000014">
    <property type="entry name" value="PAS"/>
</dbReference>
<dbReference type="InterPro" id="IPR013656">
    <property type="entry name" value="PAS_4"/>
</dbReference>
<organism evidence="5 6">
    <name type="scientific">Tenacibaculum singaporense</name>
    <dbReference type="NCBI Taxonomy" id="2358479"/>
    <lineage>
        <taxon>Bacteria</taxon>
        <taxon>Pseudomonadati</taxon>
        <taxon>Bacteroidota</taxon>
        <taxon>Flavobacteriia</taxon>
        <taxon>Flavobacteriales</taxon>
        <taxon>Flavobacteriaceae</taxon>
        <taxon>Tenacibaculum</taxon>
    </lineage>
</organism>
<keyword evidence="2" id="KW-0472">Membrane</keyword>
<dbReference type="InterPro" id="IPR000700">
    <property type="entry name" value="PAS-assoc_C"/>
</dbReference>
<dbReference type="Proteomes" id="UP000274593">
    <property type="component" value="Chromosome"/>
</dbReference>
<feature type="region of interest" description="Disordered" evidence="1">
    <location>
        <begin position="462"/>
        <end position="481"/>
    </location>
</feature>
<dbReference type="PROSITE" id="PS50113">
    <property type="entry name" value="PAC"/>
    <property type="match status" value="2"/>
</dbReference>
<feature type="domain" description="PAS" evidence="3">
    <location>
        <begin position="328"/>
        <end position="372"/>
    </location>
</feature>
<protein>
    <submittedName>
        <fullName evidence="5">PAS domain S-box protein</fullName>
    </submittedName>
</protein>
<feature type="domain" description="PAS" evidence="3">
    <location>
        <begin position="215"/>
        <end position="269"/>
    </location>
</feature>
<keyword evidence="2" id="KW-1133">Transmembrane helix</keyword>
<dbReference type="SUPFAM" id="SSF55785">
    <property type="entry name" value="PYP-like sensor domain (PAS domain)"/>
    <property type="match status" value="3"/>
</dbReference>
<dbReference type="PANTHER" id="PTHR44757">
    <property type="entry name" value="DIGUANYLATE CYCLASE DGCP"/>
    <property type="match status" value="1"/>
</dbReference>
<reference evidence="5 6" key="1">
    <citation type="submission" date="2018-09" db="EMBL/GenBank/DDBJ databases">
        <title>Insights into the microbiota of Asian seabass (Lates calcarifer) with tenacibaculosis symptoms and description of sp. nov. Tenacibaculum singaporense.</title>
        <authorList>
            <person name="Miyake S."/>
            <person name="Soh M."/>
            <person name="Azman M.N."/>
            <person name="Ngoh S.Y."/>
            <person name="Orban L."/>
        </authorList>
    </citation>
    <scope>NUCLEOTIDE SEQUENCE [LARGE SCALE GENOMIC DNA]</scope>
    <source>
        <strain evidence="5 6">DSM 106434</strain>
    </source>
</reference>
<sequence>MKTSMERKNLYGYIINSIMVIALGIIYLKQINFNTSDAWWNWVSLGLIVVILGMLTTVFFVLKAQIKAKKKSEEELVKSQELLHSIINNTTNAISVKKINGEYMLVNKKYQSIFEAYGKDLIGKTDHDILPKELADRYLEADLEAMKLGEEIQIEEEIEQPDGKHTYLSVKFPLFDISNRVYAIGSISTDITERKTIMESQKAADTFFNMSIDSLVIASNERFLKVNTSLSDLLGYTKEELLNTPFATYIFPEDIEKTKEAIKKLEEGANLISFNNRWICKDKSIKWLSWNATSDTNTGTLYAVVRDITKDLLFQEENEKRMNELYENQQKLNMIIENISDGVLVANTDKQVILANEVANELFGIEDDSKISIDFSDHFKVLNSYDGKVFPVQNLPAELALEGKVTNDIDVLLMHKETNEIRRVLLSGRPIIDNGNHIAAVVVTIKDISRYKKLETELKRKDQESRRRIGFKKNDSKEKKE</sequence>
<accession>A0A3S8R3D6</accession>
<dbReference type="KEGG" id="tsig:D6T69_00725"/>
<evidence type="ECO:0000313" key="6">
    <source>
        <dbReference type="Proteomes" id="UP000274593"/>
    </source>
</evidence>
<dbReference type="EMBL" id="CP032548">
    <property type="protein sequence ID" value="AZJ34128.1"/>
    <property type="molecule type" value="Genomic_DNA"/>
</dbReference>
<evidence type="ECO:0000259" key="4">
    <source>
        <dbReference type="PROSITE" id="PS50113"/>
    </source>
</evidence>
<feature type="transmembrane region" description="Helical" evidence="2">
    <location>
        <begin position="40"/>
        <end position="62"/>
    </location>
</feature>
<feature type="domain" description="PAC" evidence="4">
    <location>
        <begin position="407"/>
        <end position="460"/>
    </location>
</feature>
<dbReference type="InterPro" id="IPR013655">
    <property type="entry name" value="PAS_fold_3"/>
</dbReference>
<name>A0A3S8R3D6_9FLAO</name>
<evidence type="ECO:0000256" key="2">
    <source>
        <dbReference type="SAM" id="Phobius"/>
    </source>
</evidence>
<dbReference type="Pfam" id="PF13188">
    <property type="entry name" value="PAS_8"/>
    <property type="match status" value="1"/>
</dbReference>
<proteinExistence type="predicted"/>
<dbReference type="InterPro" id="IPR052155">
    <property type="entry name" value="Biofilm_reg_signaling"/>
</dbReference>
<keyword evidence="2" id="KW-0812">Transmembrane</keyword>
<feature type="transmembrane region" description="Helical" evidence="2">
    <location>
        <begin position="10"/>
        <end position="28"/>
    </location>
</feature>
<feature type="domain" description="PAC" evidence="4">
    <location>
        <begin position="152"/>
        <end position="203"/>
    </location>
</feature>
<evidence type="ECO:0000256" key="1">
    <source>
        <dbReference type="SAM" id="MobiDB-lite"/>
    </source>
</evidence>
<dbReference type="SMART" id="SM00091">
    <property type="entry name" value="PAS"/>
    <property type="match status" value="3"/>
</dbReference>
<dbReference type="InterPro" id="IPR035965">
    <property type="entry name" value="PAS-like_dom_sf"/>
</dbReference>
<dbReference type="Pfam" id="PF08447">
    <property type="entry name" value="PAS_3"/>
    <property type="match status" value="1"/>
</dbReference>